<dbReference type="InterPro" id="IPR002797">
    <property type="entry name" value="Polysacc_synth"/>
</dbReference>
<evidence type="ECO:0000256" key="4">
    <source>
        <dbReference type="ARBA" id="ARBA00022989"/>
    </source>
</evidence>
<accession>A0A2W5P9D5</accession>
<evidence type="ECO:0000256" key="2">
    <source>
        <dbReference type="ARBA" id="ARBA00022475"/>
    </source>
</evidence>
<feature type="transmembrane region" description="Helical" evidence="6">
    <location>
        <begin position="410"/>
        <end position="429"/>
    </location>
</feature>
<feature type="transmembrane region" description="Helical" evidence="6">
    <location>
        <begin position="256"/>
        <end position="277"/>
    </location>
</feature>
<proteinExistence type="predicted"/>
<keyword evidence="4 6" id="KW-1133">Transmembrane helix</keyword>
<comment type="subcellular location">
    <subcellularLocation>
        <location evidence="1">Cell membrane</location>
        <topology evidence="1">Multi-pass membrane protein</topology>
    </subcellularLocation>
</comment>
<organism evidence="7 8">
    <name type="scientific">Sphingomonas taxi</name>
    <dbReference type="NCBI Taxonomy" id="1549858"/>
    <lineage>
        <taxon>Bacteria</taxon>
        <taxon>Pseudomonadati</taxon>
        <taxon>Pseudomonadota</taxon>
        <taxon>Alphaproteobacteria</taxon>
        <taxon>Sphingomonadales</taxon>
        <taxon>Sphingomonadaceae</taxon>
        <taxon>Sphingomonas</taxon>
    </lineage>
</organism>
<dbReference type="Proteomes" id="UP000249229">
    <property type="component" value="Unassembled WGS sequence"/>
</dbReference>
<evidence type="ECO:0000256" key="3">
    <source>
        <dbReference type="ARBA" id="ARBA00022692"/>
    </source>
</evidence>
<evidence type="ECO:0000256" key="1">
    <source>
        <dbReference type="ARBA" id="ARBA00004651"/>
    </source>
</evidence>
<keyword evidence="3 6" id="KW-0812">Transmembrane</keyword>
<dbReference type="EMBL" id="QFQI01000002">
    <property type="protein sequence ID" value="PZQ61724.1"/>
    <property type="molecule type" value="Genomic_DNA"/>
</dbReference>
<feature type="transmembrane region" description="Helical" evidence="6">
    <location>
        <begin position="139"/>
        <end position="159"/>
    </location>
</feature>
<evidence type="ECO:0008006" key="9">
    <source>
        <dbReference type="Google" id="ProtNLM"/>
    </source>
</evidence>
<comment type="caution">
    <text evidence="7">The sequence shown here is derived from an EMBL/GenBank/DDBJ whole genome shotgun (WGS) entry which is preliminary data.</text>
</comment>
<feature type="transmembrane region" description="Helical" evidence="6">
    <location>
        <begin position="386"/>
        <end position="404"/>
    </location>
</feature>
<keyword evidence="2" id="KW-1003">Cell membrane</keyword>
<dbReference type="PANTHER" id="PTHR30250:SF11">
    <property type="entry name" value="O-ANTIGEN TRANSPORTER-RELATED"/>
    <property type="match status" value="1"/>
</dbReference>
<evidence type="ECO:0000313" key="8">
    <source>
        <dbReference type="Proteomes" id="UP000249229"/>
    </source>
</evidence>
<protein>
    <recommendedName>
        <fullName evidence="9">Polysaccharide biosynthesis protein</fullName>
    </recommendedName>
</protein>
<evidence type="ECO:0000256" key="5">
    <source>
        <dbReference type="ARBA" id="ARBA00023136"/>
    </source>
</evidence>
<feature type="transmembrane region" description="Helical" evidence="6">
    <location>
        <begin position="356"/>
        <end position="379"/>
    </location>
</feature>
<sequence>MTSGEPRVTAAPSLPLLPPRVRAAIGEHRLARLFALADQGFQGLGSIVASAVLGRSLSPEQFGAVGVAIGAYYFVAGFHRSAITLPYLTEHRAAGDREDDRRYHSDWWWLGLAAALALAIALVAIAGAILAGFERQRWLTLPLALGAALTPPMLAADFARRWLYKLGRADLAAAVSALFFAALIGGAIVAARVRPDAPAGVAAWASAATLTTLAALAVLRPTAPAARRAWARFAPHAPFAGWLSLNIFPYTVYSTATVVILIGALLGPGAAAVFTAARTLTNPAVSIVSAIDSTDKPRAAAALAEGGSRGLARAIAGTRRTLIVLTGGYLALVALFAHPLIALAFHGQYAGVERDVQLLCAAFFLFCLNQPSETLLIVLRASRTLFVTRLATAIVTLAALVLAIPHGVPGMALAIAASQIANIVLLTLAERHALRRHTAAEQVPA</sequence>
<name>A0A2W5P9D5_9SPHN</name>
<dbReference type="GO" id="GO:0005886">
    <property type="term" value="C:plasma membrane"/>
    <property type="evidence" value="ECO:0007669"/>
    <property type="project" value="UniProtKB-SubCell"/>
</dbReference>
<dbReference type="Pfam" id="PF01943">
    <property type="entry name" value="Polysacc_synt"/>
    <property type="match status" value="1"/>
</dbReference>
<reference evidence="7 8" key="1">
    <citation type="submission" date="2017-08" db="EMBL/GenBank/DDBJ databases">
        <title>Infants hospitalized years apart are colonized by the same room-sourced microbial strains.</title>
        <authorList>
            <person name="Brooks B."/>
            <person name="Olm M.R."/>
            <person name="Firek B.A."/>
            <person name="Baker R."/>
            <person name="Thomas B.C."/>
            <person name="Morowitz M.J."/>
            <person name="Banfield J.F."/>
        </authorList>
    </citation>
    <scope>NUCLEOTIDE SEQUENCE [LARGE SCALE GENOMIC DNA]</scope>
    <source>
        <strain evidence="7">S2_005_001_R1_22</strain>
    </source>
</reference>
<dbReference type="PANTHER" id="PTHR30250">
    <property type="entry name" value="PST FAMILY PREDICTED COLANIC ACID TRANSPORTER"/>
    <property type="match status" value="1"/>
</dbReference>
<keyword evidence="5 6" id="KW-0472">Membrane</keyword>
<evidence type="ECO:0000256" key="6">
    <source>
        <dbReference type="SAM" id="Phobius"/>
    </source>
</evidence>
<dbReference type="InterPro" id="IPR050833">
    <property type="entry name" value="Poly_Biosynth_Transport"/>
</dbReference>
<dbReference type="AlphaFoldDB" id="A0A2W5P9D5"/>
<feature type="transmembrane region" description="Helical" evidence="6">
    <location>
        <begin position="107"/>
        <end position="133"/>
    </location>
</feature>
<feature type="transmembrane region" description="Helical" evidence="6">
    <location>
        <begin position="197"/>
        <end position="218"/>
    </location>
</feature>
<feature type="transmembrane region" description="Helical" evidence="6">
    <location>
        <begin position="322"/>
        <end position="344"/>
    </location>
</feature>
<evidence type="ECO:0000313" key="7">
    <source>
        <dbReference type="EMBL" id="PZQ61724.1"/>
    </source>
</evidence>
<gene>
    <name evidence="7" type="ORF">DI544_03585</name>
</gene>
<feature type="transmembrane region" description="Helical" evidence="6">
    <location>
        <begin position="171"/>
        <end position="191"/>
    </location>
</feature>